<comment type="subcellular location">
    <subcellularLocation>
        <location evidence="1">Cell outer membrane</location>
    </subcellularLocation>
</comment>
<evidence type="ECO:0000256" key="4">
    <source>
        <dbReference type="PROSITE-ProRule" id="PRU00473"/>
    </source>
</evidence>
<dbReference type="PRINTS" id="PR01023">
    <property type="entry name" value="NAFLGMOTY"/>
</dbReference>
<evidence type="ECO:0000256" key="1">
    <source>
        <dbReference type="ARBA" id="ARBA00004442"/>
    </source>
</evidence>
<gene>
    <name evidence="7" type="ORF">FEN17_20085</name>
</gene>
<evidence type="ECO:0000313" key="8">
    <source>
        <dbReference type="Proteomes" id="UP000306402"/>
    </source>
</evidence>
<organism evidence="7 8">
    <name type="scientific">Dyadobacter luticola</name>
    <dbReference type="NCBI Taxonomy" id="1979387"/>
    <lineage>
        <taxon>Bacteria</taxon>
        <taxon>Pseudomonadati</taxon>
        <taxon>Bacteroidota</taxon>
        <taxon>Cytophagia</taxon>
        <taxon>Cytophagales</taxon>
        <taxon>Spirosomataceae</taxon>
        <taxon>Dyadobacter</taxon>
    </lineage>
</organism>
<dbReference type="InterPro" id="IPR006664">
    <property type="entry name" value="OMP_bac"/>
</dbReference>
<dbReference type="EMBL" id="VCEJ01000005">
    <property type="protein sequence ID" value="TLU98893.1"/>
    <property type="molecule type" value="Genomic_DNA"/>
</dbReference>
<keyword evidence="2 4" id="KW-0472">Membrane</keyword>
<evidence type="ECO:0000256" key="3">
    <source>
        <dbReference type="ARBA" id="ARBA00023237"/>
    </source>
</evidence>
<dbReference type="Proteomes" id="UP000306402">
    <property type="component" value="Unassembled WGS sequence"/>
</dbReference>
<dbReference type="RefSeq" id="WP_138367183.1">
    <property type="nucleotide sequence ID" value="NZ_VCEJ01000005.1"/>
</dbReference>
<proteinExistence type="predicted"/>
<dbReference type="CDD" id="cd07185">
    <property type="entry name" value="OmpA_C-like"/>
    <property type="match status" value="1"/>
</dbReference>
<dbReference type="Pfam" id="PF00691">
    <property type="entry name" value="OmpA"/>
    <property type="match status" value="1"/>
</dbReference>
<evidence type="ECO:0000259" key="6">
    <source>
        <dbReference type="PROSITE" id="PS51123"/>
    </source>
</evidence>
<keyword evidence="3" id="KW-0998">Cell outer membrane</keyword>
<reference evidence="7 8" key="1">
    <citation type="submission" date="2019-05" db="EMBL/GenBank/DDBJ databases">
        <authorList>
            <person name="Qu J.-H."/>
        </authorList>
    </citation>
    <scope>NUCLEOTIDE SEQUENCE [LARGE SCALE GENOMIC DNA]</scope>
    <source>
        <strain evidence="7 8">T17</strain>
    </source>
</reference>
<evidence type="ECO:0000313" key="7">
    <source>
        <dbReference type="EMBL" id="TLU98893.1"/>
    </source>
</evidence>
<sequence>MKSILLIISLYFFTILAASAQVTRSKVTVRVLDKNTLRPVDANIVVTSQHSDKQTATLFEDKMYKFKLAPGDTGVLTIYAAGYEMLSEAIAANQLGETEVFYLTPQKNARHFDAPKPALNEGVSTVLYFYQSEATVLEKSKRHLEHFAEFLQNHEHAHVELTGHTDNVGDPYENYLLSNIRADSVKSYFISNQINGDRISSRAFGDKKPVAPNDTEQNRRLNRRVEMKIDF</sequence>
<feature type="signal peptide" evidence="5">
    <location>
        <begin position="1"/>
        <end position="20"/>
    </location>
</feature>
<dbReference type="SUPFAM" id="SSF103088">
    <property type="entry name" value="OmpA-like"/>
    <property type="match status" value="1"/>
</dbReference>
<protein>
    <submittedName>
        <fullName evidence="7">OmpA family protein</fullName>
    </submittedName>
</protein>
<comment type="caution">
    <text evidence="7">The sequence shown here is derived from an EMBL/GenBank/DDBJ whole genome shotgun (WGS) entry which is preliminary data.</text>
</comment>
<accession>A0A5R9KRP6</accession>
<dbReference type="PANTHER" id="PTHR30329:SF21">
    <property type="entry name" value="LIPOPROTEIN YIAD-RELATED"/>
    <property type="match status" value="1"/>
</dbReference>
<dbReference type="GO" id="GO:0009279">
    <property type="term" value="C:cell outer membrane"/>
    <property type="evidence" value="ECO:0007669"/>
    <property type="project" value="UniProtKB-SubCell"/>
</dbReference>
<evidence type="ECO:0000256" key="2">
    <source>
        <dbReference type="ARBA" id="ARBA00023136"/>
    </source>
</evidence>
<dbReference type="OrthoDB" id="611024at2"/>
<dbReference type="PROSITE" id="PS51123">
    <property type="entry name" value="OMPA_2"/>
    <property type="match status" value="1"/>
</dbReference>
<dbReference type="Gene3D" id="3.30.1330.60">
    <property type="entry name" value="OmpA-like domain"/>
    <property type="match status" value="1"/>
</dbReference>
<dbReference type="InterPro" id="IPR036737">
    <property type="entry name" value="OmpA-like_sf"/>
</dbReference>
<dbReference type="InterPro" id="IPR006665">
    <property type="entry name" value="OmpA-like"/>
</dbReference>
<feature type="domain" description="OmpA-like" evidence="6">
    <location>
        <begin position="116"/>
        <end position="231"/>
    </location>
</feature>
<keyword evidence="5" id="KW-0732">Signal</keyword>
<evidence type="ECO:0000256" key="5">
    <source>
        <dbReference type="SAM" id="SignalP"/>
    </source>
</evidence>
<keyword evidence="8" id="KW-1185">Reference proteome</keyword>
<dbReference type="AlphaFoldDB" id="A0A5R9KRP6"/>
<dbReference type="PRINTS" id="PR01021">
    <property type="entry name" value="OMPADOMAIN"/>
</dbReference>
<name>A0A5R9KRP6_9BACT</name>
<feature type="chain" id="PRO_5024301179" evidence="5">
    <location>
        <begin position="21"/>
        <end position="231"/>
    </location>
</feature>
<dbReference type="InterPro" id="IPR050330">
    <property type="entry name" value="Bact_OuterMem_StrucFunc"/>
</dbReference>
<dbReference type="PANTHER" id="PTHR30329">
    <property type="entry name" value="STATOR ELEMENT OF FLAGELLAR MOTOR COMPLEX"/>
    <property type="match status" value="1"/>
</dbReference>